<comment type="caution">
    <text evidence="1">The sequence shown here is derived from an EMBL/GenBank/DDBJ whole genome shotgun (WGS) entry which is preliminary data.</text>
</comment>
<accession>A0A7J7NR01</accession>
<sequence length="65" mass="7444">CKQPQIKVTDTKLFIWKTFVPLLNGIPNFAINVIEKNLKIMVQSYEVLNVNFDESLHTLDTLGIP</sequence>
<feature type="non-terminal residue" evidence="1">
    <location>
        <position position="1"/>
    </location>
</feature>
<name>A0A7J7NR01_9MAGN</name>
<protein>
    <submittedName>
        <fullName evidence="1">Uncharacterized protein</fullName>
    </submittedName>
</protein>
<dbReference type="Proteomes" id="UP000541444">
    <property type="component" value="Unassembled WGS sequence"/>
</dbReference>
<evidence type="ECO:0000313" key="2">
    <source>
        <dbReference type="Proteomes" id="UP000541444"/>
    </source>
</evidence>
<reference evidence="1 2" key="1">
    <citation type="journal article" date="2020" name="IScience">
        <title>Genome Sequencing of the Endangered Kingdonia uniflora (Circaeasteraceae, Ranunculales) Reveals Potential Mechanisms of Evolutionary Specialization.</title>
        <authorList>
            <person name="Sun Y."/>
            <person name="Deng T."/>
            <person name="Zhang A."/>
            <person name="Moore M.J."/>
            <person name="Landis J.B."/>
            <person name="Lin N."/>
            <person name="Zhang H."/>
            <person name="Zhang X."/>
            <person name="Huang J."/>
            <person name="Zhang X."/>
            <person name="Sun H."/>
            <person name="Wang H."/>
        </authorList>
    </citation>
    <scope>NUCLEOTIDE SEQUENCE [LARGE SCALE GENOMIC DNA]</scope>
    <source>
        <strain evidence="1">TB1705</strain>
        <tissue evidence="1">Leaf</tissue>
    </source>
</reference>
<evidence type="ECO:0000313" key="1">
    <source>
        <dbReference type="EMBL" id="KAF6169625.1"/>
    </source>
</evidence>
<organism evidence="1 2">
    <name type="scientific">Kingdonia uniflora</name>
    <dbReference type="NCBI Taxonomy" id="39325"/>
    <lineage>
        <taxon>Eukaryota</taxon>
        <taxon>Viridiplantae</taxon>
        <taxon>Streptophyta</taxon>
        <taxon>Embryophyta</taxon>
        <taxon>Tracheophyta</taxon>
        <taxon>Spermatophyta</taxon>
        <taxon>Magnoliopsida</taxon>
        <taxon>Ranunculales</taxon>
        <taxon>Circaeasteraceae</taxon>
        <taxon>Kingdonia</taxon>
    </lineage>
</organism>
<gene>
    <name evidence="1" type="ORF">GIB67_004017</name>
</gene>
<dbReference type="EMBL" id="JACGCM010000628">
    <property type="protein sequence ID" value="KAF6169625.1"/>
    <property type="molecule type" value="Genomic_DNA"/>
</dbReference>
<keyword evidence="2" id="KW-1185">Reference proteome</keyword>
<proteinExistence type="predicted"/>
<dbReference type="AlphaFoldDB" id="A0A7J7NR01"/>